<sequence>MSSKNTITPFQINITEERISLLQQKLALSILPDELEDAGRDYGVPLADIQRLLARWQSGYDWKKHEKELNQELPQFQTDIDIEGHGTLKIHFVHKKSNVEGAIPLLFVHGWPGSVVEVRKILPLLIQGSPAFHVVALGLPGYGFSEAPKKKGFAFDQYAEVGNKLMIALGYDQYVTQGGDWGYMVTRRIAHLYGGTHCKAWHTNYEAAEPGRVPPELFSQPAEFFKNLSPDITPEEKSGLERSVWFRTQGMGYFMEQSTQPQTIGYSLADSPVGLLAWIYEKLVNWTDNYPWDDDEVLTWVSIYWFSNAGPAASARIYYESVREAPTANPLPTIPHGASVFPKDIFVAPLSWTKSPHRVFETAHNKGGHFAALESPEVLVGDLRKMFAQGGPAYGVVEGRISDAIPSSLKVTKLQLTIHAKHKPFFLVPTSPKVEAWSFSLKWLQVAATQGFQTSTISGGLPSYTAVKNQMNAVTKPFQISVPDKSLELLNKKLALSILPDELEDAGRDYGAPLSDIQRLLARWKSGYDWRRYEKQINSELPQFQTEIDVNGHGTLKIHFVHKKSEVEGAIPLLFVHGWPGSVVEVRKILPLLIKGGPDQPSFHVVALSLPGFGFSEAPRKRGFAFDQYAEVGNKLMLALGYDQYVTQGGDWGYMVTRRIGHLYGRNYSRAWHTNYEAAEPGRVPAELFSKTDEFLKNLGPEYTAADKAGLERTVWYRNQGMGYFSEQATQPQTIGYSLADSPVGLLAWIYEKLVNWTDDYSWDDDEVLTWVSIYWFSTAGPVASVRIYYENRHEKPYIDILPTIPHGASVFPKDIFVAPLSWVNEHRIARWTESPYRVFATVHPRGGHFAATEQPERLVEDVRRMFAKKGPAFGVVEGRIGY</sequence>
<reference evidence="1" key="1">
    <citation type="submission" date="2021-10" db="EMBL/GenBank/DDBJ databases">
        <title>Psilocybe cubensis genome.</title>
        <authorList>
            <person name="Mckernan K.J."/>
            <person name="Crawford S."/>
            <person name="Trippe A."/>
            <person name="Kane L.T."/>
            <person name="Mclaughlin S."/>
        </authorList>
    </citation>
    <scope>NUCLEOTIDE SEQUENCE</scope>
    <source>
        <strain evidence="1">MGC-MH-2018</strain>
    </source>
</reference>
<comment type="caution">
    <text evidence="1">The sequence shown here is derived from an EMBL/GenBank/DDBJ whole genome shotgun (WGS) entry which is preliminary data.</text>
</comment>
<protein>
    <submittedName>
        <fullName evidence="1">Epoxide hydrolase</fullName>
    </submittedName>
</protein>
<accession>A0ACB8GY83</accession>
<dbReference type="Proteomes" id="UP000664032">
    <property type="component" value="Unassembled WGS sequence"/>
</dbReference>
<evidence type="ECO:0000313" key="2">
    <source>
        <dbReference type="Proteomes" id="UP000664032"/>
    </source>
</evidence>
<organism evidence="1 2">
    <name type="scientific">Psilocybe cubensis</name>
    <name type="common">Psychedelic mushroom</name>
    <name type="synonym">Stropharia cubensis</name>
    <dbReference type="NCBI Taxonomy" id="181762"/>
    <lineage>
        <taxon>Eukaryota</taxon>
        <taxon>Fungi</taxon>
        <taxon>Dikarya</taxon>
        <taxon>Basidiomycota</taxon>
        <taxon>Agaricomycotina</taxon>
        <taxon>Agaricomycetes</taxon>
        <taxon>Agaricomycetidae</taxon>
        <taxon>Agaricales</taxon>
        <taxon>Agaricineae</taxon>
        <taxon>Strophariaceae</taxon>
        <taxon>Psilocybe</taxon>
    </lineage>
</organism>
<evidence type="ECO:0000313" key="1">
    <source>
        <dbReference type="EMBL" id="KAH9480608.1"/>
    </source>
</evidence>
<name>A0ACB8GY83_PSICU</name>
<gene>
    <name evidence="1" type="ORF">JR316_0007208</name>
</gene>
<dbReference type="EMBL" id="JAFIQS020000006">
    <property type="protein sequence ID" value="KAH9480608.1"/>
    <property type="molecule type" value="Genomic_DNA"/>
</dbReference>
<proteinExistence type="predicted"/>
<keyword evidence="1" id="KW-0378">Hydrolase</keyword>
<keyword evidence="2" id="KW-1185">Reference proteome</keyword>